<dbReference type="GO" id="GO:0110078">
    <property type="term" value="C:TTT Hsp90 cochaperone complex"/>
    <property type="evidence" value="ECO:0007669"/>
    <property type="project" value="InterPro"/>
</dbReference>
<dbReference type="EMBL" id="JAPFRF010000022">
    <property type="protein sequence ID" value="KAJ7305116.1"/>
    <property type="molecule type" value="Genomic_DNA"/>
</dbReference>
<evidence type="ECO:0000313" key="3">
    <source>
        <dbReference type="Proteomes" id="UP001142489"/>
    </source>
</evidence>
<gene>
    <name evidence="2" type="ORF">JRQ81_010971</name>
</gene>
<comment type="caution">
    <text evidence="2">The sequence shown here is derived from an EMBL/GenBank/DDBJ whole genome shotgun (WGS) entry which is preliminary data.</text>
</comment>
<dbReference type="GO" id="GO:0005634">
    <property type="term" value="C:nucleus"/>
    <property type="evidence" value="ECO:0007669"/>
    <property type="project" value="TreeGrafter"/>
</dbReference>
<evidence type="ECO:0000256" key="1">
    <source>
        <dbReference type="ARBA" id="ARBA00034736"/>
    </source>
</evidence>
<dbReference type="Proteomes" id="UP001142489">
    <property type="component" value="Unassembled WGS sequence"/>
</dbReference>
<dbReference type="AlphaFoldDB" id="A0A9Q0XAL6"/>
<name>A0A9Q0XAL6_9SAUR</name>
<keyword evidence="3" id="KW-1185">Reference proteome</keyword>
<comment type="similarity">
    <text evidence="1">Belongs to the TTI2 family.</text>
</comment>
<accession>A0A9Q0XAL6</accession>
<protein>
    <submittedName>
        <fullName evidence="2">Uncharacterized protein</fullName>
    </submittedName>
</protein>
<evidence type="ECO:0000313" key="2">
    <source>
        <dbReference type="EMBL" id="KAJ7305116.1"/>
    </source>
</evidence>
<dbReference type="OrthoDB" id="6417021at2759"/>
<dbReference type="PANTHER" id="PTHR32226:SF2">
    <property type="entry name" value="TELO2-INTERACTING PROTEIN 2"/>
    <property type="match status" value="1"/>
</dbReference>
<dbReference type="PANTHER" id="PTHR32226">
    <property type="entry name" value="TELO2-INTERACTING PROTEIN 2"/>
    <property type="match status" value="1"/>
</dbReference>
<dbReference type="InterPro" id="IPR018870">
    <property type="entry name" value="Tti2"/>
</dbReference>
<organism evidence="2 3">
    <name type="scientific">Phrynocephalus forsythii</name>
    <dbReference type="NCBI Taxonomy" id="171643"/>
    <lineage>
        <taxon>Eukaryota</taxon>
        <taxon>Metazoa</taxon>
        <taxon>Chordata</taxon>
        <taxon>Craniata</taxon>
        <taxon>Vertebrata</taxon>
        <taxon>Euteleostomi</taxon>
        <taxon>Lepidosauria</taxon>
        <taxon>Squamata</taxon>
        <taxon>Bifurcata</taxon>
        <taxon>Unidentata</taxon>
        <taxon>Episquamata</taxon>
        <taxon>Toxicofera</taxon>
        <taxon>Iguania</taxon>
        <taxon>Acrodonta</taxon>
        <taxon>Agamidae</taxon>
        <taxon>Agaminae</taxon>
        <taxon>Phrynocephalus</taxon>
    </lineage>
</organism>
<dbReference type="GO" id="GO:0005829">
    <property type="term" value="C:cytosol"/>
    <property type="evidence" value="ECO:0007669"/>
    <property type="project" value="TreeGrafter"/>
</dbReference>
<sequence>MEDLQLESLQRTVVGDGSRAPVDPSADQVLSQFLQRFADGSGQRSGRGAKAGMLGELAAVLEAADCQWLFGDFPQKATLALLRELAVSLNHYAAPLQQATEPGGLPRDGDPSCVTLAEQAVDVGLVLRSIVTKADAAKSREGLGPRVADSVLSHVAGPTFVFALTHMDERPWTKPSSRRVAQELLDKLLHASDCRSVSEFLRGAHEGSDGWFELVMEYLKTDLNRETWDQNPATKHVFSAVLQQVTRPWLAQHLDKVLPPSLLLSDDYRLENKILGVQCLHHIIRNVVRKGPWKFQSLRAPTLMHIDTPLETKIKDF</sequence>
<reference evidence="2" key="1">
    <citation type="journal article" date="2023" name="DNA Res.">
        <title>Chromosome-level genome assembly of Phrynocephalus forsythii using third-generation DNA sequencing and Hi-C analysis.</title>
        <authorList>
            <person name="Qi Y."/>
            <person name="Zhao W."/>
            <person name="Zhao Y."/>
            <person name="Niu C."/>
            <person name="Cao S."/>
            <person name="Zhang Y."/>
        </authorList>
    </citation>
    <scope>NUCLEOTIDE SEQUENCE</scope>
    <source>
        <tissue evidence="2">Muscle</tissue>
    </source>
</reference>
<proteinExistence type="inferred from homology"/>